<accession>Q9AUN9</accession>
<dbReference type="Pfam" id="PF25071">
    <property type="entry name" value="DUF7795"/>
    <property type="match status" value="1"/>
</dbReference>
<sequence>MALAGKPSRQPRRRRLDGLEYAVGRDSREIRTEAGGWWGYMGIAWGNLEIGIGFRRTAPIPRLRREPHMLMHAETTLVDGAIGSYLDDHGAAAPMPQPLRSAPLIHRPPVRHRREAPLPELRHHHVAHVPPGLVAGPVGGEHHVAGLRRHAGAGAPEPVEVPLLEVVVAGGHLAPRLQVGDRQRRPAGGAHLQRDAGVGAGVPPAVGLDEDLERALRGGGGRRREEEEEAGQGDGKLHVSSPRAHVHAFTHDYYVPLHQLVHILAALFSVVRCNNNDLDGYYPSIISRQYIGHTRMCINFRCENLRCTTKKKNPRGGVGRGIGSSDRWHFRICDGLSVSGFTRTVAPSNFHFNRLYAPVVELQFPGEGHPCPHFHENQTLTVLVYAVSLMFVKSCITVVSSLRHTILISSPSSKKSEKSEDLSASAGALRRATQIPNPSSILQLVHVQVGECDLSKKLRSYPFVQHKYLAKLISIETILATRKSSKSYVLSQSKYRPFPQKRPAALGLAIAAALEGESGCGRGGEGARDLGIDLTAVGIGWRRVGANPGATRGGARIGAIHPGYKRIRTQRQLGRERTASSSNFCSPPFSSRPVFPRRAAVAVAFLHPARDQRCRHRGSCRGQGSSESGMASPDACVEDKVHRIFLDFMTKVARYDELVDAGKKVLLKFHQEVEHFWRPKLLTESSAIIEIVKSNYSDRMRSYLEAGCTHHNEIIQNMNRSKLLLEELQFLEEDVYSAALTASLSSSRNTDDCPDHDNLTNVCSEDEQQPEDWLDGAVSFASVIVLVHNMLKMDYMMQEKIVKAFWVKTSSSEIEGYCQMWDLRPYIDDNVMQLAWQLVP</sequence>
<evidence type="ECO:0000256" key="1">
    <source>
        <dbReference type="SAM" id="MobiDB-lite"/>
    </source>
</evidence>
<evidence type="ECO:0000313" key="3">
    <source>
        <dbReference type="EMBL" id="AAK13137.1"/>
    </source>
</evidence>
<proteinExistence type="predicted"/>
<protein>
    <recommendedName>
        <fullName evidence="2">DUF7795 domain-containing protein</fullName>
    </recommendedName>
</protein>
<dbReference type="PANTHER" id="PTHR35305:SF2">
    <property type="entry name" value="FAD-BINDING PROTEIN"/>
    <property type="match status" value="1"/>
</dbReference>
<name>Q9AUN9_ORYSJ</name>
<organism evidence="3 4">
    <name type="scientific">Oryza sativa subsp. japonica</name>
    <name type="common">Rice</name>
    <dbReference type="NCBI Taxonomy" id="39947"/>
    <lineage>
        <taxon>Eukaryota</taxon>
        <taxon>Viridiplantae</taxon>
        <taxon>Streptophyta</taxon>
        <taxon>Embryophyta</taxon>
        <taxon>Tracheophyta</taxon>
        <taxon>Spermatophyta</taxon>
        <taxon>Magnoliopsida</taxon>
        <taxon>Liliopsida</taxon>
        <taxon>Poales</taxon>
        <taxon>Poaceae</taxon>
        <taxon>BOP clade</taxon>
        <taxon>Oryzoideae</taxon>
        <taxon>Oryzeae</taxon>
        <taxon>Oryzinae</taxon>
        <taxon>Oryza</taxon>
        <taxon>Oryza sativa</taxon>
    </lineage>
</organism>
<dbReference type="PANTHER" id="PTHR35305">
    <property type="entry name" value="FAD-BINDING PROTEIN"/>
    <property type="match status" value="1"/>
</dbReference>
<reference evidence="4" key="1">
    <citation type="journal article" date="2005" name="Nature">
        <title>The map-based sequence of the rice genome.</title>
        <authorList>
            <consortium name="International rice genome sequencing project (IRGSP)"/>
            <person name="Matsumoto T."/>
            <person name="Wu J."/>
            <person name="Kanamori H."/>
            <person name="Katayose Y."/>
            <person name="Fujisawa M."/>
            <person name="Namiki N."/>
            <person name="Mizuno H."/>
            <person name="Yamamoto K."/>
            <person name="Antonio B.A."/>
            <person name="Baba T."/>
            <person name="Sakata K."/>
            <person name="Nagamura Y."/>
            <person name="Aoki H."/>
            <person name="Arikawa K."/>
            <person name="Arita K."/>
            <person name="Bito T."/>
            <person name="Chiden Y."/>
            <person name="Fujitsuka N."/>
            <person name="Fukunaka R."/>
            <person name="Hamada M."/>
            <person name="Harada C."/>
            <person name="Hayashi A."/>
            <person name="Hijishita S."/>
            <person name="Honda M."/>
            <person name="Hosokawa S."/>
            <person name="Ichikawa Y."/>
            <person name="Idonuma A."/>
            <person name="Iijima M."/>
            <person name="Ikeda M."/>
            <person name="Ikeno M."/>
            <person name="Ito K."/>
            <person name="Ito S."/>
            <person name="Ito T."/>
            <person name="Ito Y."/>
            <person name="Ito Y."/>
            <person name="Iwabuchi A."/>
            <person name="Kamiya K."/>
            <person name="Karasawa W."/>
            <person name="Kurita K."/>
            <person name="Katagiri S."/>
            <person name="Kikuta A."/>
            <person name="Kobayashi H."/>
            <person name="Kobayashi N."/>
            <person name="Machita K."/>
            <person name="Maehara T."/>
            <person name="Masukawa M."/>
            <person name="Mizubayashi T."/>
            <person name="Mukai Y."/>
            <person name="Nagasaki H."/>
            <person name="Nagata Y."/>
            <person name="Naito S."/>
            <person name="Nakashima M."/>
            <person name="Nakama Y."/>
            <person name="Nakamichi Y."/>
            <person name="Nakamura M."/>
            <person name="Meguro A."/>
            <person name="Negishi M."/>
            <person name="Ohta I."/>
            <person name="Ohta T."/>
            <person name="Okamoto M."/>
            <person name="Ono N."/>
            <person name="Saji S."/>
            <person name="Sakaguchi M."/>
            <person name="Sakai K."/>
            <person name="Shibata M."/>
            <person name="Shimokawa T."/>
            <person name="Song J."/>
            <person name="Takazaki Y."/>
            <person name="Terasawa K."/>
            <person name="Tsugane M."/>
            <person name="Tsuji K."/>
            <person name="Ueda S."/>
            <person name="Waki K."/>
            <person name="Yamagata H."/>
            <person name="Yamamoto M."/>
            <person name="Yamamoto S."/>
            <person name="Yamane H."/>
            <person name="Yoshiki S."/>
            <person name="Yoshihara R."/>
            <person name="Yukawa K."/>
            <person name="Zhong H."/>
            <person name="Yano M."/>
            <person name="Yuan Q."/>
            <person name="Ouyang S."/>
            <person name="Liu J."/>
            <person name="Jones K.M."/>
            <person name="Gansberger K."/>
            <person name="Moffat K."/>
            <person name="Hill J."/>
            <person name="Bera J."/>
            <person name="Fadrosh D."/>
            <person name="Jin S."/>
            <person name="Johri S."/>
            <person name="Kim M."/>
            <person name="Overton L."/>
            <person name="Reardon M."/>
            <person name="Tsitrin T."/>
            <person name="Vuong H."/>
            <person name="Weaver B."/>
            <person name="Ciecko A."/>
            <person name="Tallon L."/>
            <person name="Jackson J."/>
            <person name="Pai G."/>
            <person name="Aken S.V."/>
            <person name="Utterback T."/>
            <person name="Reidmuller S."/>
            <person name="Feldblyum T."/>
            <person name="Hsiao J."/>
            <person name="Zismann V."/>
            <person name="Iobst S."/>
            <person name="de Vazeille A.R."/>
            <person name="Buell C.R."/>
            <person name="Ying K."/>
            <person name="Li Y."/>
            <person name="Lu T."/>
            <person name="Huang Y."/>
            <person name="Zhao Q."/>
            <person name="Feng Q."/>
            <person name="Zhang L."/>
            <person name="Zhu J."/>
            <person name="Weng Q."/>
            <person name="Mu J."/>
            <person name="Lu Y."/>
            <person name="Fan D."/>
            <person name="Liu Y."/>
            <person name="Guan J."/>
            <person name="Zhang Y."/>
            <person name="Yu S."/>
            <person name="Liu X."/>
            <person name="Zhang Y."/>
            <person name="Hong G."/>
            <person name="Han B."/>
            <person name="Choisne N."/>
            <person name="Demange N."/>
            <person name="Orjeda G."/>
            <person name="Samain S."/>
            <person name="Cattolico L."/>
            <person name="Pelletier E."/>
            <person name="Couloux A."/>
            <person name="Segurens B."/>
            <person name="Wincker P."/>
            <person name="D'Hont A."/>
            <person name="Scarpelli C."/>
            <person name="Weissenbach J."/>
            <person name="Salanoubat M."/>
            <person name="Quetier F."/>
            <person name="Yu Y."/>
            <person name="Kim H.R."/>
            <person name="Rambo T."/>
            <person name="Currie J."/>
            <person name="Collura K."/>
            <person name="Luo M."/>
            <person name="Yang T."/>
            <person name="Ammiraju J.S.S."/>
            <person name="Engler F."/>
            <person name="Soderlund C."/>
            <person name="Wing R.A."/>
            <person name="Palmer L.E."/>
            <person name="de la Bastide M."/>
            <person name="Spiegel L."/>
            <person name="Nascimento L."/>
            <person name="Zutavern T."/>
            <person name="O'Shaughnessy A."/>
            <person name="Dike S."/>
            <person name="Dedhia N."/>
            <person name="Preston R."/>
            <person name="Balija V."/>
            <person name="McCombie W.R."/>
            <person name="Chow T."/>
            <person name="Chen H."/>
            <person name="Chung M."/>
            <person name="Chen C."/>
            <person name="Shaw J."/>
            <person name="Wu H."/>
            <person name="Hsiao K."/>
            <person name="Chao Y."/>
            <person name="Chu M."/>
            <person name="Cheng C."/>
            <person name="Hour A."/>
            <person name="Lee P."/>
            <person name="Lin S."/>
            <person name="Lin Y."/>
            <person name="Liou J."/>
            <person name="Liu S."/>
            <person name="Hsing Y."/>
            <person name="Raghuvanshi S."/>
            <person name="Mohanty A."/>
            <person name="Bharti A.K."/>
            <person name="Gaur A."/>
            <person name="Gupta V."/>
            <person name="Kumar D."/>
            <person name="Ravi V."/>
            <person name="Vij S."/>
            <person name="Kapur A."/>
            <person name="Khurana P."/>
            <person name="Khurana P."/>
            <person name="Khurana J.P."/>
            <person name="Tyagi A.K."/>
            <person name="Gaikwad K."/>
            <person name="Singh A."/>
            <person name="Dalal V."/>
            <person name="Srivastava S."/>
            <person name="Dixit A."/>
            <person name="Pal A.K."/>
            <person name="Ghazi I.A."/>
            <person name="Yadav M."/>
            <person name="Pandit A."/>
            <person name="Bhargava A."/>
            <person name="Sureshbabu K."/>
            <person name="Batra K."/>
            <person name="Sharma T.R."/>
            <person name="Mohapatra T."/>
            <person name="Singh N.K."/>
            <person name="Messing J."/>
            <person name="Nelson A.B."/>
            <person name="Fuks G."/>
            <person name="Kavchok S."/>
            <person name="Keizer G."/>
            <person name="Linton E."/>
            <person name="Llaca V."/>
            <person name="Song R."/>
            <person name="Tanyolac B."/>
            <person name="Young S."/>
            <person name="Ho-Il K."/>
            <person name="Hahn J.H."/>
            <person name="Sangsakoo G."/>
            <person name="Vanavichit A."/>
            <person name="de Mattos Luiz.A.T."/>
            <person name="Zimmer P.D."/>
            <person name="Malone G."/>
            <person name="Dellagostin O."/>
            <person name="de Oliveira A.C."/>
            <person name="Bevan M."/>
            <person name="Bancroft I."/>
            <person name="Minx P."/>
            <person name="Cordum H."/>
            <person name="Wilson R."/>
            <person name="Cheng Z."/>
            <person name="Jin W."/>
            <person name="Jiang J."/>
            <person name="Leong S.A."/>
            <person name="Iwama H."/>
            <person name="Gojobori T."/>
            <person name="Itoh T."/>
            <person name="Niimura Y."/>
            <person name="Fujii Y."/>
            <person name="Habara T."/>
            <person name="Sakai H."/>
            <person name="Sato Y."/>
            <person name="Wilson G."/>
            <person name="Kumar K."/>
            <person name="McCouch S."/>
            <person name="Juretic N."/>
            <person name="Hoen D."/>
            <person name="Wright S."/>
            <person name="Bruskiewich R."/>
            <person name="Bureau T."/>
            <person name="Miyao A."/>
            <person name="Hirochika H."/>
            <person name="Nishikawa T."/>
            <person name="Kadowaki K."/>
            <person name="Sugiura M."/>
            <person name="Burr B."/>
            <person name="Sasaki T."/>
        </authorList>
    </citation>
    <scope>NUCLEOTIDE SEQUENCE [LARGE SCALE GENOMIC DNA]</scope>
    <source>
        <strain evidence="4">cv. Nipponbare</strain>
    </source>
</reference>
<dbReference type="AlphaFoldDB" id="Q9AUN9"/>
<evidence type="ECO:0000313" key="4">
    <source>
        <dbReference type="Proteomes" id="UP000000763"/>
    </source>
</evidence>
<dbReference type="Proteomes" id="UP000000763">
    <property type="component" value="Chromosome 10"/>
</dbReference>
<evidence type="ECO:0000259" key="2">
    <source>
        <dbReference type="Pfam" id="PF25071"/>
    </source>
</evidence>
<feature type="domain" description="DUF7795" evidence="2">
    <location>
        <begin position="638"/>
        <end position="723"/>
    </location>
</feature>
<dbReference type="EMBL" id="AC083945">
    <property type="protein sequence ID" value="AAK13137.1"/>
    <property type="molecule type" value="Genomic_DNA"/>
</dbReference>
<reference evidence="4" key="2">
    <citation type="journal article" date="2008" name="Nucleic Acids Res.">
        <title>The rice annotation project database (RAP-DB): 2008 update.</title>
        <authorList>
            <consortium name="The rice annotation project (RAP)"/>
        </authorList>
    </citation>
    <scope>GENOME REANNOTATION</scope>
    <source>
        <strain evidence="4">cv. Nipponbare</strain>
    </source>
</reference>
<feature type="region of interest" description="Disordered" evidence="1">
    <location>
        <begin position="179"/>
        <end position="239"/>
    </location>
</feature>
<gene>
    <name evidence="3" type="primary">OSJNBa0058E19.12</name>
</gene>
<dbReference type="InterPro" id="IPR056697">
    <property type="entry name" value="DUF7795"/>
</dbReference>